<dbReference type="EMBL" id="BAABRR010000012">
    <property type="protein sequence ID" value="GAA5519690.1"/>
    <property type="molecule type" value="Genomic_DNA"/>
</dbReference>
<dbReference type="Pfam" id="PF18986">
    <property type="entry name" value="DUF5719"/>
    <property type="match status" value="1"/>
</dbReference>
<keyword evidence="3" id="KW-1185">Reference proteome</keyword>
<organism evidence="2 3">
    <name type="scientific">Demequina sediminis</name>
    <dbReference type="NCBI Taxonomy" id="1930058"/>
    <lineage>
        <taxon>Bacteria</taxon>
        <taxon>Bacillati</taxon>
        <taxon>Actinomycetota</taxon>
        <taxon>Actinomycetes</taxon>
        <taxon>Micrococcales</taxon>
        <taxon>Demequinaceae</taxon>
        <taxon>Demequina</taxon>
    </lineage>
</organism>
<gene>
    <name evidence="2" type="ORF">Lsed01_02143</name>
</gene>
<evidence type="ECO:0000256" key="1">
    <source>
        <dbReference type="SAM" id="MobiDB-lite"/>
    </source>
</evidence>
<accession>A0ABP9WLJ0</accession>
<dbReference type="Proteomes" id="UP001426770">
    <property type="component" value="Unassembled WGS sequence"/>
</dbReference>
<dbReference type="InterPro" id="IPR043777">
    <property type="entry name" value="DUF5719"/>
</dbReference>
<evidence type="ECO:0000313" key="2">
    <source>
        <dbReference type="EMBL" id="GAA5519690.1"/>
    </source>
</evidence>
<comment type="caution">
    <text evidence="2">The sequence shown here is derived from an EMBL/GenBank/DDBJ whole genome shotgun (WGS) entry which is preliminary data.</text>
</comment>
<dbReference type="RefSeq" id="WP_345380061.1">
    <property type="nucleotide sequence ID" value="NZ_BAABRR010000012.1"/>
</dbReference>
<evidence type="ECO:0000313" key="3">
    <source>
        <dbReference type="Proteomes" id="UP001426770"/>
    </source>
</evidence>
<feature type="region of interest" description="Disordered" evidence="1">
    <location>
        <begin position="58"/>
        <end position="80"/>
    </location>
</feature>
<sequence length="444" mass="44594">MIRRVVVAAAAVAAIGAVVVSARLGGEEPMPAAPFSGEVTPAAQPVACPGPVEIPVGEIEGGDPALGSGSDDRTYAGEGGAAGTEPLGAGFLVRGDAGASVERIGAGDVAGLAAASCVAPTRDQWLVGGSTTLGSSARLVLSNPSDATTEATVTYYGPLGKLEERTVATLAAGAQREILLEGVVPEVSALAMRIVATGAGVVAHLQDSRLDGFQAAGTDWVGRGAVPSTSLVVAGVGGAEAESTLRIMAPEGATASLTLTGEDGIVEWGGVTALSLEPGVVTEVEIPQVEGGAIEISADSPVVAAAMMREPREIQDGPAGSFAYDLAWTAAQDVSDRLARSVVVTDHVTAVTVHAPATADFELTDASGAVVASATVTARTSATIPLEVAPGTTLTAQGRFTWVLVLDDEPGFLARVAPRRTDVEPLVVEVGQRPYVGPVAVRED</sequence>
<proteinExistence type="predicted"/>
<reference evidence="2 3" key="1">
    <citation type="submission" date="2024-02" db="EMBL/GenBank/DDBJ databases">
        <title>Lysinimicrobium sediminis NBRC 112286.</title>
        <authorList>
            <person name="Ichikawa N."/>
            <person name="Katano-Makiyama Y."/>
            <person name="Hidaka K."/>
        </authorList>
    </citation>
    <scope>NUCLEOTIDE SEQUENCE [LARGE SCALE GENOMIC DNA]</scope>
    <source>
        <strain evidence="2 3">NBRC 112286</strain>
    </source>
</reference>
<name>A0ABP9WLJ0_9MICO</name>
<protein>
    <submittedName>
        <fullName evidence="2">Uncharacterized protein</fullName>
    </submittedName>
</protein>